<dbReference type="PANTHER" id="PTHR31949">
    <property type="entry name" value="GASTRIC MUCIN-LIKE PROTEIN"/>
    <property type="match status" value="1"/>
</dbReference>
<dbReference type="EMBL" id="AEYI02002098">
    <property type="protein sequence ID" value="KFG30108.1"/>
    <property type="molecule type" value="Genomic_DNA"/>
</dbReference>
<proteinExistence type="predicted"/>
<feature type="region of interest" description="Disordered" evidence="1">
    <location>
        <begin position="502"/>
        <end position="523"/>
    </location>
</feature>
<feature type="compositionally biased region" description="Low complexity" evidence="1">
    <location>
        <begin position="826"/>
        <end position="838"/>
    </location>
</feature>
<evidence type="ECO:0000256" key="1">
    <source>
        <dbReference type="SAM" id="MobiDB-lite"/>
    </source>
</evidence>
<feature type="region of interest" description="Disordered" evidence="1">
    <location>
        <begin position="656"/>
        <end position="728"/>
    </location>
</feature>
<feature type="region of interest" description="Disordered" evidence="1">
    <location>
        <begin position="161"/>
        <end position="192"/>
    </location>
</feature>
<feature type="compositionally biased region" description="Basic and acidic residues" evidence="1">
    <location>
        <begin position="161"/>
        <end position="176"/>
    </location>
</feature>
<accession>A0A086JD90</accession>
<feature type="region of interest" description="Disordered" evidence="1">
    <location>
        <begin position="40"/>
        <end position="137"/>
    </location>
</feature>
<feature type="compositionally biased region" description="Low complexity" evidence="1">
    <location>
        <begin position="40"/>
        <end position="86"/>
    </location>
</feature>
<dbReference type="GO" id="GO:0043622">
    <property type="term" value="P:cortical microtubule organization"/>
    <property type="evidence" value="ECO:0007669"/>
    <property type="project" value="TreeGrafter"/>
</dbReference>
<feature type="compositionally biased region" description="Basic and acidic residues" evidence="1">
    <location>
        <begin position="695"/>
        <end position="720"/>
    </location>
</feature>
<feature type="compositionally biased region" description="Low complexity" evidence="1">
    <location>
        <begin position="100"/>
        <end position="115"/>
    </location>
</feature>
<protein>
    <submittedName>
        <fullName evidence="2">Putative armadillo/beta-catenin-like repeat protein</fullName>
    </submittedName>
</protein>
<feature type="region of interest" description="Disordered" evidence="1">
    <location>
        <begin position="1"/>
        <end position="22"/>
    </location>
</feature>
<evidence type="ECO:0000313" key="2">
    <source>
        <dbReference type="EMBL" id="KFG30108.1"/>
    </source>
</evidence>
<feature type="compositionally biased region" description="Basic and acidic residues" evidence="1">
    <location>
        <begin position="662"/>
        <end position="677"/>
    </location>
</feature>
<evidence type="ECO:0000313" key="3">
    <source>
        <dbReference type="Proteomes" id="UP000028828"/>
    </source>
</evidence>
<comment type="caution">
    <text evidence="2">The sequence shown here is derived from an EMBL/GenBank/DDBJ whole genome shotgun (WGS) entry which is preliminary data.</text>
</comment>
<dbReference type="Proteomes" id="UP000028828">
    <property type="component" value="Unassembled WGS sequence"/>
</dbReference>
<feature type="compositionally biased region" description="Polar residues" evidence="1">
    <location>
        <begin position="178"/>
        <end position="190"/>
    </location>
</feature>
<feature type="region of interest" description="Disordered" evidence="1">
    <location>
        <begin position="600"/>
        <end position="625"/>
    </location>
</feature>
<dbReference type="GO" id="GO:0055028">
    <property type="term" value="C:cortical microtubule"/>
    <property type="evidence" value="ECO:0007669"/>
    <property type="project" value="TreeGrafter"/>
</dbReference>
<feature type="region of interest" description="Disordered" evidence="1">
    <location>
        <begin position="818"/>
        <end position="838"/>
    </location>
</feature>
<sequence length="1297" mass="138607">MSGFFGISTSAPPSQSLFSSSSVLSPTDEEKVKLSIPSLLPSSSLSSVRGSSLFPPSAPSSSSTSCAFSSPSSGLALSSSPSSSVSHAQFPRSPGDKRSPFSVPSSSAASALSDSRQTTARARVKPTARPTSPVPFSSLFWVTDDAASPILERIDSFFEARDAAEQDRDPSRRPDNTRAASASGFPTSALSHADIRDRVSRNILKHRGRDLERRSGSAQGASRSLLPVQLSCASCGPDASRGDGIPAPSGFSFTIVRQWSSSVPARAPSSVVAIRVSPQPAEESSGTRDACGGSEPRSESAVACSYTALVSVLGYDVETQSPFSFICCNTSGSVLALLSDSACCVATLTPPLGLKEQAGGDRCGAGTAEISRPALRWLRDEDWEEEEEELEGEAVVQVRGLLLLDELQRNLELPGADDSTQGPSPRRTMVACCFHPFSETALVLLSHEEVAVPHTDGVQSCEARGEAGEDKRAILRLFDVAVSTEQPETEISVPFFPDGISGDTSSELSPAPQLARGQTGGEEQRPRVLPVNFALGCSSEALELWPALSVFLLFPVSLEGATDAPGCLCFCPFLPRRVPTLPAPLALALREATTQARLLERRCGASGPADQRDDEDGGRDEAGDTCVLEPHTRAWLIQREAERVLCEELSAAASSPVSAGLESRERQSSDAVSKEQNARPARRVPVPQWVALRNGENKGEEKRDEKKELRGLVEERRGGSEENEDEGEGRLCAVQLFATNPLTMLLTATVTGALSVWASAEEIAPRMHVACSGEQSEEDQGLKQEGRSSGHSGTQQAAETAKPLQFFLLQKTYFCRPRTNSKDPRSSASSPSSSLSSSSLVCTEGLSESFVGSVCGSLSLLALPPSLTASAVPAAFVFDACRVSLVECHYLSASSAGSASSPGEDARSSRYRSRPCLSLHAVLAGRKAEGSWRGDGGEAGEAVERPLLCSLSLRRRSRGSELAPVEASSHLALVGSCLSDSSLSVFSLDVSPLLFGWGDGAADVASAPEPTGCGGTVSFALPKRCGAKHQLEEAAHMLRQHHTHVEQVREKIRFAASAAKKASASGRTTDMRQATAAAAEFASSLVSTLQFADENLLQSLRHSERRLRSSTTANLARCTETLETQVKEMWATHECQVLRQKEDERRLEKVKKNMAILESLCVEAGRLLRERDESLRLRELEEAWTKLERDISRLPAALLERSRLSGSQCGREDEADVTRSSEEGLVYGGAGCRAAAKGERVEKLRGVFPDEGESEVEDEEQKVATRLLRVVEAGGKQLSMLQERQATLESLMQKVSL</sequence>
<feature type="region of interest" description="Disordered" evidence="1">
    <location>
        <begin position="277"/>
        <end position="298"/>
    </location>
</feature>
<name>A0A086JD90_TOXGO</name>
<reference evidence="2 3" key="1">
    <citation type="submission" date="2014-03" db="EMBL/GenBank/DDBJ databases">
        <authorList>
            <person name="Sibley D."/>
            <person name="Venepally P."/>
            <person name="Karamycheva S."/>
            <person name="Hadjithomas M."/>
            <person name="Khan A."/>
            <person name="Brunk B."/>
            <person name="Roos D."/>
            <person name="Caler E."/>
            <person name="Lorenzi H."/>
        </authorList>
    </citation>
    <scope>NUCLEOTIDE SEQUENCE [LARGE SCALE GENOMIC DNA]</scope>
    <source>
        <strain evidence="3">p89</strain>
    </source>
</reference>
<dbReference type="VEuPathDB" id="ToxoDB:TGP89_297830"/>
<dbReference type="PANTHER" id="PTHR31949:SF2">
    <property type="entry name" value="OS05G0480600 PROTEIN"/>
    <property type="match status" value="1"/>
</dbReference>
<feature type="region of interest" description="Disordered" evidence="1">
    <location>
        <begin position="769"/>
        <end position="796"/>
    </location>
</feature>
<feature type="compositionally biased region" description="Low complexity" evidence="1">
    <location>
        <begin position="8"/>
        <end position="22"/>
    </location>
</feature>
<gene>
    <name evidence="2" type="ORF">TGP89_297830</name>
</gene>
<organism evidence="2 3">
    <name type="scientific">Toxoplasma gondii p89</name>
    <dbReference type="NCBI Taxonomy" id="943119"/>
    <lineage>
        <taxon>Eukaryota</taxon>
        <taxon>Sar</taxon>
        <taxon>Alveolata</taxon>
        <taxon>Apicomplexa</taxon>
        <taxon>Conoidasida</taxon>
        <taxon>Coccidia</taxon>
        <taxon>Eucoccidiorida</taxon>
        <taxon>Eimeriorina</taxon>
        <taxon>Sarcocystidae</taxon>
        <taxon>Toxoplasma</taxon>
    </lineage>
</organism>
<dbReference type="OrthoDB" id="332941at2759"/>